<keyword evidence="5" id="KW-1185">Reference proteome</keyword>
<dbReference type="PROSITE" id="PS00194">
    <property type="entry name" value="THIOREDOXIN_1"/>
    <property type="match status" value="1"/>
</dbReference>
<gene>
    <name evidence="4" type="ordered locus">ACP_3448</name>
</gene>
<keyword evidence="1" id="KW-0676">Redox-active center</keyword>
<dbReference type="HOGENOM" id="CLU_042529_11_0_0"/>
<dbReference type="EMBL" id="CP001472">
    <property type="protein sequence ID" value="ACO31901.1"/>
    <property type="molecule type" value="Genomic_DNA"/>
</dbReference>
<organism evidence="4 5">
    <name type="scientific">Acidobacterium capsulatum (strain ATCC 51196 / DSM 11244 / BCRC 80197 / JCM 7670 / NBRC 15755 / NCIMB 13165 / 161)</name>
    <dbReference type="NCBI Taxonomy" id="240015"/>
    <lineage>
        <taxon>Bacteria</taxon>
        <taxon>Pseudomonadati</taxon>
        <taxon>Acidobacteriota</taxon>
        <taxon>Terriglobia</taxon>
        <taxon>Terriglobales</taxon>
        <taxon>Acidobacteriaceae</taxon>
        <taxon>Acidobacterium</taxon>
    </lineage>
</organism>
<dbReference type="GO" id="GO:0016209">
    <property type="term" value="F:antioxidant activity"/>
    <property type="evidence" value="ECO:0007669"/>
    <property type="project" value="InterPro"/>
</dbReference>
<dbReference type="InterPro" id="IPR050553">
    <property type="entry name" value="Thioredoxin_ResA/DsbE_sf"/>
</dbReference>
<feature type="chain" id="PRO_5002909163" evidence="2">
    <location>
        <begin position="29"/>
        <end position="182"/>
    </location>
</feature>
<accession>C1F6X9</accession>
<dbReference type="STRING" id="240015.ACP_3448"/>
<dbReference type="SUPFAM" id="SSF52833">
    <property type="entry name" value="Thioredoxin-like"/>
    <property type="match status" value="1"/>
</dbReference>
<dbReference type="KEGG" id="aca:ACP_3448"/>
<evidence type="ECO:0000259" key="3">
    <source>
        <dbReference type="PROSITE" id="PS51352"/>
    </source>
</evidence>
<dbReference type="PROSITE" id="PS51352">
    <property type="entry name" value="THIOREDOXIN_2"/>
    <property type="match status" value="1"/>
</dbReference>
<evidence type="ECO:0000256" key="2">
    <source>
        <dbReference type="SAM" id="SignalP"/>
    </source>
</evidence>
<dbReference type="RefSeq" id="WP_015898477.1">
    <property type="nucleotide sequence ID" value="NC_012483.1"/>
</dbReference>
<dbReference type="PANTHER" id="PTHR42852:SF13">
    <property type="entry name" value="PROTEIN DIPZ"/>
    <property type="match status" value="1"/>
</dbReference>
<dbReference type="InterPro" id="IPR017937">
    <property type="entry name" value="Thioredoxin_CS"/>
</dbReference>
<dbReference type="Gene3D" id="3.40.30.10">
    <property type="entry name" value="Glutaredoxin"/>
    <property type="match status" value="1"/>
</dbReference>
<dbReference type="eggNOG" id="COG0526">
    <property type="taxonomic scope" value="Bacteria"/>
</dbReference>
<evidence type="ECO:0000313" key="5">
    <source>
        <dbReference type="Proteomes" id="UP000002207"/>
    </source>
</evidence>
<dbReference type="InterPro" id="IPR000866">
    <property type="entry name" value="AhpC/TSA"/>
</dbReference>
<reference evidence="4 5" key="1">
    <citation type="journal article" date="2009" name="Appl. Environ. Microbiol.">
        <title>Three genomes from the phylum Acidobacteria provide insight into the lifestyles of these microorganisms in soils.</title>
        <authorList>
            <person name="Ward N.L."/>
            <person name="Challacombe J.F."/>
            <person name="Janssen P.H."/>
            <person name="Henrissat B."/>
            <person name="Coutinho P.M."/>
            <person name="Wu M."/>
            <person name="Xie G."/>
            <person name="Haft D.H."/>
            <person name="Sait M."/>
            <person name="Badger J."/>
            <person name="Barabote R.D."/>
            <person name="Bradley B."/>
            <person name="Brettin T.S."/>
            <person name="Brinkac L.M."/>
            <person name="Bruce D."/>
            <person name="Creasy T."/>
            <person name="Daugherty S.C."/>
            <person name="Davidsen T.M."/>
            <person name="DeBoy R.T."/>
            <person name="Detter J.C."/>
            <person name="Dodson R.J."/>
            <person name="Durkin A.S."/>
            <person name="Ganapathy A."/>
            <person name="Gwinn-Giglio M."/>
            <person name="Han C.S."/>
            <person name="Khouri H."/>
            <person name="Kiss H."/>
            <person name="Kothari S.P."/>
            <person name="Madupu R."/>
            <person name="Nelson K.E."/>
            <person name="Nelson W.C."/>
            <person name="Paulsen I."/>
            <person name="Penn K."/>
            <person name="Ren Q."/>
            <person name="Rosovitz M.J."/>
            <person name="Selengut J.D."/>
            <person name="Shrivastava S."/>
            <person name="Sullivan S.A."/>
            <person name="Tapia R."/>
            <person name="Thompson L.S."/>
            <person name="Watkins K.L."/>
            <person name="Yang Q."/>
            <person name="Yu C."/>
            <person name="Zafar N."/>
            <person name="Zhou L."/>
            <person name="Kuske C.R."/>
        </authorList>
    </citation>
    <scope>NUCLEOTIDE SEQUENCE [LARGE SCALE GENOMIC DNA]</scope>
    <source>
        <strain evidence="5">ATCC 51196 / DSM 11244 / BCRC 80197 / JCM 7670 / NBRC 15755 / NCIMB 13165 / 161</strain>
    </source>
</reference>
<protein>
    <submittedName>
        <fullName evidence="4">Putative thioredoxin family protein</fullName>
    </submittedName>
</protein>
<dbReference type="InParanoid" id="C1F6X9"/>
<dbReference type="CDD" id="cd02966">
    <property type="entry name" value="TlpA_like_family"/>
    <property type="match status" value="1"/>
</dbReference>
<dbReference type="OrthoDB" id="25753at2"/>
<feature type="signal peptide" evidence="2">
    <location>
        <begin position="1"/>
        <end position="28"/>
    </location>
</feature>
<dbReference type="Proteomes" id="UP000002207">
    <property type="component" value="Chromosome"/>
</dbReference>
<evidence type="ECO:0000256" key="1">
    <source>
        <dbReference type="ARBA" id="ARBA00023284"/>
    </source>
</evidence>
<keyword evidence="2" id="KW-0732">Signal</keyword>
<dbReference type="InterPro" id="IPR036249">
    <property type="entry name" value="Thioredoxin-like_sf"/>
</dbReference>
<feature type="domain" description="Thioredoxin" evidence="3">
    <location>
        <begin position="37"/>
        <end position="180"/>
    </location>
</feature>
<dbReference type="AlphaFoldDB" id="C1F6X9"/>
<dbReference type="InterPro" id="IPR013766">
    <property type="entry name" value="Thioredoxin_domain"/>
</dbReference>
<sequence length="182" mass="20221">MATKRVSFLKSAIVAAACLVVLTPYGRAASDSFKPLTRVGEAMPSFTVKELSGSTFSMARERGKVVVVNFWATWCPPCRLEMPRLEREIWDKYQSNPGFAMVAIARQQTEATIAGFHKAHVEFTYPLAYDPARKVYAKFADAGIPRSYVVDKHGRIVFQSVGYQAGDIQKLNRAVEKALAAR</sequence>
<name>C1F6X9_ACIC5</name>
<evidence type="ECO:0000313" key="4">
    <source>
        <dbReference type="EMBL" id="ACO31901.1"/>
    </source>
</evidence>
<dbReference type="PANTHER" id="PTHR42852">
    <property type="entry name" value="THIOL:DISULFIDE INTERCHANGE PROTEIN DSBE"/>
    <property type="match status" value="1"/>
</dbReference>
<dbReference type="Pfam" id="PF00578">
    <property type="entry name" value="AhpC-TSA"/>
    <property type="match status" value="1"/>
</dbReference>
<proteinExistence type="predicted"/>
<dbReference type="GO" id="GO:0016491">
    <property type="term" value="F:oxidoreductase activity"/>
    <property type="evidence" value="ECO:0007669"/>
    <property type="project" value="InterPro"/>
</dbReference>